<name>W9C6J9_SCLBF</name>
<dbReference type="SUPFAM" id="SSF75304">
    <property type="entry name" value="Amidase signature (AS) enzymes"/>
    <property type="match status" value="1"/>
</dbReference>
<accession>W9C6J9</accession>
<evidence type="ECO:0000313" key="3">
    <source>
        <dbReference type="EMBL" id="ESZ90529.1"/>
    </source>
</evidence>
<dbReference type="PANTHER" id="PTHR46310">
    <property type="entry name" value="AMIDASE 1"/>
    <property type="match status" value="1"/>
</dbReference>
<dbReference type="EMBL" id="AYSA01000616">
    <property type="protein sequence ID" value="ESZ90529.1"/>
    <property type="molecule type" value="Genomic_DNA"/>
</dbReference>
<feature type="domain" description="Scytalone dehydratase-like protein Arp1 N-terminal" evidence="2">
    <location>
        <begin position="5"/>
        <end position="74"/>
    </location>
</feature>
<dbReference type="Pfam" id="PF01425">
    <property type="entry name" value="Amidase"/>
    <property type="match status" value="1"/>
</dbReference>
<dbReference type="OrthoDB" id="5423360at2759"/>
<sequence>MIKSQATDAFTPATVINVESRLVDEEWLKTKLCQMDLKDDVFNLAFISIILFNSGTGKVEVTPDGPQYLKSIGMLWFDSLPTATVIPTGPYIWHLGHIFKNSIEFDRYEAFESSFIPVPSRLYYDTPSSEKPLSGCRLAIKEIYDLKGVRTGCSVRDFLPLYSPPEESAFAIRNFIAYGAVIIGKTKTTQFASGEGSMDWIDYQCPFNPRGDGYQDTSMSSAGSAAGLAAYDWIDSSLGTDTFRSILWPASAHGLFGLRPTHKVLDNSGVLSLSEHLDTVGHFSRSVDSFYRLGDAWFNGTPQHKFQLPKRILFPSEFWKRYQTEYLASVVEDFVQDLEKALDVERVDYNIESEWASASLSPSHIPLKNYLATVSGLSFLQVKLLTLQQTLSTIQLYDCYHNNAKFRDDFPIVNGHPPYVNPMIRFKWKLGAQISRESYEEALQQKKIFHDFLSSNIFGPDTIMLLPVGAPWPSYRDTYHGVYY</sequence>
<dbReference type="Gene3D" id="3.90.1300.10">
    <property type="entry name" value="Amidase signature (AS) domain"/>
    <property type="match status" value="1"/>
</dbReference>
<reference evidence="3 4" key="1">
    <citation type="journal article" date="2014" name="Genome Announc.">
        <title>Draft genome sequence of Sclerotinia borealis, a psychrophilic plant pathogenic fungus.</title>
        <authorList>
            <person name="Mardanov A.V."/>
            <person name="Beletsky A.V."/>
            <person name="Kadnikov V.V."/>
            <person name="Ignatov A.N."/>
            <person name="Ravin N.V."/>
        </authorList>
    </citation>
    <scope>NUCLEOTIDE SEQUENCE [LARGE SCALE GENOMIC DNA]</scope>
    <source>
        <strain evidence="4">F-4157</strain>
    </source>
</reference>
<gene>
    <name evidence="3" type="ORF">SBOR_9078</name>
</gene>
<dbReference type="STRING" id="1432307.W9C6J9"/>
<dbReference type="InterPro" id="IPR023631">
    <property type="entry name" value="Amidase_dom"/>
</dbReference>
<evidence type="ECO:0000259" key="2">
    <source>
        <dbReference type="Pfam" id="PF26053"/>
    </source>
</evidence>
<dbReference type="AlphaFoldDB" id="W9C6J9"/>
<dbReference type="InterPro" id="IPR058329">
    <property type="entry name" value="Arp1_N"/>
</dbReference>
<feature type="domain" description="Amidase" evidence="1">
    <location>
        <begin position="129"/>
        <end position="296"/>
    </location>
</feature>
<evidence type="ECO:0000313" key="4">
    <source>
        <dbReference type="Proteomes" id="UP000019487"/>
    </source>
</evidence>
<dbReference type="PANTHER" id="PTHR46310:SF7">
    <property type="entry name" value="AMIDASE 1"/>
    <property type="match status" value="1"/>
</dbReference>
<proteinExistence type="predicted"/>
<dbReference type="Proteomes" id="UP000019487">
    <property type="component" value="Unassembled WGS sequence"/>
</dbReference>
<dbReference type="InterPro" id="IPR036928">
    <property type="entry name" value="AS_sf"/>
</dbReference>
<evidence type="ECO:0000259" key="1">
    <source>
        <dbReference type="Pfam" id="PF01425"/>
    </source>
</evidence>
<comment type="caution">
    <text evidence="3">The sequence shown here is derived from an EMBL/GenBank/DDBJ whole genome shotgun (WGS) entry which is preliminary data.</text>
</comment>
<dbReference type="Pfam" id="PF26053">
    <property type="entry name" value="DUF8016"/>
    <property type="match status" value="1"/>
</dbReference>
<keyword evidence="4" id="KW-1185">Reference proteome</keyword>
<organism evidence="3 4">
    <name type="scientific">Sclerotinia borealis (strain F-4128)</name>
    <dbReference type="NCBI Taxonomy" id="1432307"/>
    <lineage>
        <taxon>Eukaryota</taxon>
        <taxon>Fungi</taxon>
        <taxon>Dikarya</taxon>
        <taxon>Ascomycota</taxon>
        <taxon>Pezizomycotina</taxon>
        <taxon>Leotiomycetes</taxon>
        <taxon>Helotiales</taxon>
        <taxon>Sclerotiniaceae</taxon>
        <taxon>Sclerotinia</taxon>
    </lineage>
</organism>
<protein>
    <submittedName>
        <fullName evidence="3">Amidase</fullName>
    </submittedName>
</protein>
<dbReference type="HOGENOM" id="CLU_020129_2_1_1"/>